<dbReference type="EC" id="2.4.1.141" evidence="2 7"/>
<keyword evidence="10" id="KW-1185">Reference proteome</keyword>
<reference evidence="9" key="1">
    <citation type="submission" date="2022-10" db="EMBL/GenBank/DDBJ databases">
        <title>Determination and structural analysis of whole genome sequence of Sarocladium strictum F4-1.</title>
        <authorList>
            <person name="Hu L."/>
            <person name="Jiang Y."/>
        </authorList>
    </citation>
    <scope>NUCLEOTIDE SEQUENCE</scope>
    <source>
        <strain evidence="9">F4-1</strain>
    </source>
</reference>
<evidence type="ECO:0000256" key="4">
    <source>
        <dbReference type="ARBA" id="ARBA00024804"/>
    </source>
</evidence>
<evidence type="ECO:0000256" key="3">
    <source>
        <dbReference type="ARBA" id="ARBA00017468"/>
    </source>
</evidence>
<evidence type="ECO:0000313" key="9">
    <source>
        <dbReference type="EMBL" id="KAK0385066.1"/>
    </source>
</evidence>
<dbReference type="Gene3D" id="3.40.50.2000">
    <property type="entry name" value="Glycogen Phosphorylase B"/>
    <property type="match status" value="1"/>
</dbReference>
<keyword evidence="7" id="KW-0808">Transferase</keyword>
<evidence type="ECO:0000256" key="5">
    <source>
        <dbReference type="ARBA" id="ARBA00032061"/>
    </source>
</evidence>
<dbReference type="InterPro" id="IPR052474">
    <property type="entry name" value="UDP-GlcNAc_transferase"/>
</dbReference>
<evidence type="ECO:0000256" key="2">
    <source>
        <dbReference type="ARBA" id="ARBA00012614"/>
    </source>
</evidence>
<accession>A0AA39L5A7</accession>
<evidence type="ECO:0000256" key="6">
    <source>
        <dbReference type="ARBA" id="ARBA00048184"/>
    </source>
</evidence>
<comment type="similarity">
    <text evidence="7">Belongs to the glycosyltransferase 28 family.</text>
</comment>
<dbReference type="PANTHER" id="PTHR47043:SF1">
    <property type="entry name" value="UDP-N-ACETYLGLUCOSAMINE TRANSFERASE SUBUNIT ALG13"/>
    <property type="match status" value="1"/>
</dbReference>
<keyword evidence="7" id="KW-0328">Glycosyltransferase</keyword>
<name>A0AA39L5A7_SARSR</name>
<evidence type="ECO:0000256" key="7">
    <source>
        <dbReference type="RuleBase" id="RU362128"/>
    </source>
</evidence>
<dbReference type="GO" id="GO:0006488">
    <property type="term" value="P:dolichol-linked oligosaccharide biosynthetic process"/>
    <property type="evidence" value="ECO:0007669"/>
    <property type="project" value="TreeGrafter"/>
</dbReference>
<gene>
    <name evidence="7" type="primary">ALG13</name>
    <name evidence="9" type="ORF">NLU13_7544</name>
</gene>
<organism evidence="9 10">
    <name type="scientific">Sarocladium strictum</name>
    <name type="common">Black bundle disease fungus</name>
    <name type="synonym">Acremonium strictum</name>
    <dbReference type="NCBI Taxonomy" id="5046"/>
    <lineage>
        <taxon>Eukaryota</taxon>
        <taxon>Fungi</taxon>
        <taxon>Dikarya</taxon>
        <taxon>Ascomycota</taxon>
        <taxon>Pezizomycotina</taxon>
        <taxon>Sordariomycetes</taxon>
        <taxon>Hypocreomycetidae</taxon>
        <taxon>Hypocreales</taxon>
        <taxon>Sarocladiaceae</taxon>
        <taxon>Sarocladium</taxon>
    </lineage>
</organism>
<feature type="domain" description="Glycosyl transferase family 28 C-terminal" evidence="8">
    <location>
        <begin position="11"/>
        <end position="164"/>
    </location>
</feature>
<keyword evidence="7" id="KW-0256">Endoplasmic reticulum</keyword>
<dbReference type="GO" id="GO:0043541">
    <property type="term" value="C:UDP-N-acetylglucosamine transferase complex"/>
    <property type="evidence" value="ECO:0007669"/>
    <property type="project" value="TreeGrafter"/>
</dbReference>
<evidence type="ECO:0000313" key="10">
    <source>
        <dbReference type="Proteomes" id="UP001175261"/>
    </source>
</evidence>
<evidence type="ECO:0000259" key="8">
    <source>
        <dbReference type="Pfam" id="PF04101"/>
    </source>
</evidence>
<dbReference type="Pfam" id="PF04101">
    <property type="entry name" value="Glyco_tran_28_C"/>
    <property type="match status" value="1"/>
</dbReference>
<dbReference type="EMBL" id="JAPDFR010000007">
    <property type="protein sequence ID" value="KAK0385066.1"/>
    <property type="molecule type" value="Genomic_DNA"/>
</dbReference>
<dbReference type="AlphaFoldDB" id="A0AA39L5A7"/>
<comment type="catalytic activity">
    <reaction evidence="6">
        <text>an N-acetyl-alpha-D-glucosaminyl-diphospho-di-trans,poly-cis-dolichol + UDP-N-acetyl-alpha-D-glucosamine = an N,N'-diacetylchitobiosyl-diphospho-di-trans,poly-cis-dolichol + UDP + H(+)</text>
        <dbReference type="Rhea" id="RHEA:23380"/>
        <dbReference type="Rhea" id="RHEA-COMP:19507"/>
        <dbReference type="Rhea" id="RHEA-COMP:19510"/>
        <dbReference type="ChEBI" id="CHEBI:15378"/>
        <dbReference type="ChEBI" id="CHEBI:57269"/>
        <dbReference type="ChEBI" id="CHEBI:57705"/>
        <dbReference type="ChEBI" id="CHEBI:58223"/>
        <dbReference type="ChEBI" id="CHEBI:58427"/>
        <dbReference type="EC" id="2.4.1.141"/>
    </reaction>
</comment>
<evidence type="ECO:0000256" key="1">
    <source>
        <dbReference type="ARBA" id="ARBA00011198"/>
    </source>
</evidence>
<comment type="subunit">
    <text evidence="1 7">Heterodimer with ALG14 to form a functional enzyme.</text>
</comment>
<dbReference type="InterPro" id="IPR007235">
    <property type="entry name" value="Glyco_trans_28_C"/>
</dbReference>
<comment type="function">
    <text evidence="4 7">Involved in protein N-glycosylation. Essential for the second step of the dolichol-linked oligosaccharide pathway.</text>
</comment>
<comment type="subcellular location">
    <subcellularLocation>
        <location evidence="7">Endoplasmic reticulum</location>
    </subcellularLocation>
</comment>
<dbReference type="Proteomes" id="UP001175261">
    <property type="component" value="Unassembled WGS sequence"/>
</dbReference>
<protein>
    <recommendedName>
        <fullName evidence="3 7">UDP-N-acetylglucosamine transferase subunit ALG13</fullName>
        <ecNumber evidence="2 7">2.4.1.141</ecNumber>
    </recommendedName>
    <alternativeName>
        <fullName evidence="5 7">Asparagine-linked glycosylation protein 13</fullName>
    </alternativeName>
</protein>
<dbReference type="SUPFAM" id="SSF53756">
    <property type="entry name" value="UDP-Glycosyltransferase/glycogen phosphorylase"/>
    <property type="match status" value="1"/>
</dbReference>
<dbReference type="GO" id="GO:0004577">
    <property type="term" value="F:N-acetylglucosaminyldiphosphodolichol N-acetylglucosaminyltransferase activity"/>
    <property type="evidence" value="ECO:0007669"/>
    <property type="project" value="UniProtKB-EC"/>
</dbReference>
<sequence length="208" mass="22470">MTRTSNSRERTCLVTVGATVGFPALTNVVLEPAFWSVLQKRGFTSLRLQCGPDIESASQKVSLHSADLPKGFRVDVFERRKNLMKEEMVLCKEAPGQKQGLIISHAGTGSILDAWKVGVPLIVVPNAALLDNHQAEMAAHVAKEGYATASKPELNALQGAIEKVEILAQRSQSRWPANSVNVAGSASSLWSLAPDEVTKEQNAQMAHD</sequence>
<proteinExistence type="inferred from homology"/>
<dbReference type="PANTHER" id="PTHR47043">
    <property type="entry name" value="UDP-N-ACETYLGLUCOSAMINE TRANSFERASE SUBUNIT ALG13"/>
    <property type="match status" value="1"/>
</dbReference>
<comment type="caution">
    <text evidence="9">The sequence shown here is derived from an EMBL/GenBank/DDBJ whole genome shotgun (WGS) entry which is preliminary data.</text>
</comment>